<evidence type="ECO:0000313" key="3">
    <source>
        <dbReference type="Proteomes" id="UP000321224"/>
    </source>
</evidence>
<dbReference type="AlphaFoldDB" id="A0A511HLW8"/>
<name>A0A511HLW8_9BACT</name>
<protein>
    <submittedName>
        <fullName evidence="2">Uncharacterized protein</fullName>
    </submittedName>
</protein>
<accession>A0A511HLW8</accession>
<feature type="region of interest" description="Disordered" evidence="1">
    <location>
        <begin position="179"/>
        <end position="199"/>
    </location>
</feature>
<reference evidence="2 3" key="1">
    <citation type="submission" date="2019-07" db="EMBL/GenBank/DDBJ databases">
        <title>Whole genome shotgun sequence of Myxococcus virescens NBRC 100334.</title>
        <authorList>
            <person name="Hosoyama A."/>
            <person name="Uohara A."/>
            <person name="Ohji S."/>
            <person name="Ichikawa N."/>
        </authorList>
    </citation>
    <scope>NUCLEOTIDE SEQUENCE [LARGE SCALE GENOMIC DNA]</scope>
    <source>
        <strain evidence="2 3">NBRC 100334</strain>
    </source>
</reference>
<sequence length="199" mass="20896">MPAEVLVMCGACGRPQPAGRPRCIACEAVLPDAPLPGGPAPEEPFFVADLGGGRLLSGQGTRLFYQPHPSVMVPPVELDSLREARLESRYFREALALTAFALLGLWAQPVALKVLGVGMAALGVLLALTCRSHGLVLVPRQGALVRWPLGLARRGSPRDTRLLAAWTSLAEALRVRGVAVDGESSPPPPPPTHDGGPLS</sequence>
<dbReference type="Proteomes" id="UP000321224">
    <property type="component" value="Unassembled WGS sequence"/>
</dbReference>
<gene>
    <name evidence="2" type="ORF">MVI01_53030</name>
</gene>
<organism evidence="2 3">
    <name type="scientific">Myxococcus virescens</name>
    <dbReference type="NCBI Taxonomy" id="83456"/>
    <lineage>
        <taxon>Bacteria</taxon>
        <taxon>Pseudomonadati</taxon>
        <taxon>Myxococcota</taxon>
        <taxon>Myxococcia</taxon>
        <taxon>Myxococcales</taxon>
        <taxon>Cystobacterineae</taxon>
        <taxon>Myxococcaceae</taxon>
        <taxon>Myxococcus</taxon>
    </lineage>
</organism>
<comment type="caution">
    <text evidence="2">The sequence shown here is derived from an EMBL/GenBank/DDBJ whole genome shotgun (WGS) entry which is preliminary data.</text>
</comment>
<evidence type="ECO:0000256" key="1">
    <source>
        <dbReference type="SAM" id="MobiDB-lite"/>
    </source>
</evidence>
<dbReference type="EMBL" id="BJVY01000035">
    <property type="protein sequence ID" value="GEL73519.1"/>
    <property type="molecule type" value="Genomic_DNA"/>
</dbReference>
<evidence type="ECO:0000313" key="2">
    <source>
        <dbReference type="EMBL" id="GEL73519.1"/>
    </source>
</evidence>
<proteinExistence type="predicted"/>